<protein>
    <submittedName>
        <fullName evidence="1">HrpB4 protein</fullName>
    </submittedName>
</protein>
<dbReference type="Pfam" id="PF09502">
    <property type="entry name" value="HrpB4"/>
    <property type="match status" value="1"/>
</dbReference>
<evidence type="ECO:0000313" key="1">
    <source>
        <dbReference type="EMBL" id="VFR17130.1"/>
    </source>
</evidence>
<accession>A0A484NX44</accession>
<organism evidence="1">
    <name type="scientific">plant metagenome</name>
    <dbReference type="NCBI Taxonomy" id="1297885"/>
    <lineage>
        <taxon>unclassified sequences</taxon>
        <taxon>metagenomes</taxon>
        <taxon>organismal metagenomes</taxon>
    </lineage>
</organism>
<dbReference type="InterPro" id="IPR013393">
    <property type="entry name" value="T3SS_HrpB4"/>
</dbReference>
<proteinExistence type="predicted"/>
<dbReference type="AlphaFoldDB" id="A0A484NX44"/>
<reference evidence="1" key="1">
    <citation type="submission" date="2019-03" db="EMBL/GenBank/DDBJ databases">
        <authorList>
            <person name="Danneels B."/>
        </authorList>
    </citation>
    <scope>NUCLEOTIDE SEQUENCE</scope>
</reference>
<sequence length="222" mass="23820">MVEPIPIDAGDRHRVQARQVARRLLSHQRHRRQVHAWLHDSRQDVGMQVLRGASGGVTAEQAERWLSAAGLPMPALDAFLRGGQALYGLSVGNMVRLARLRALHAHAAELRHWVDTPRRALLASWLGPRAGEWVSGILADASPASVESGGALSGCCADSLAWQGYCLLLRDGVVFDQGPCGLIPLALDAACAVGVPAVCDWADTRGSLLVAQLAVRHEEMLA</sequence>
<dbReference type="EMBL" id="CAADHY010000008">
    <property type="protein sequence ID" value="VFR17130.1"/>
    <property type="molecule type" value="Genomic_DNA"/>
</dbReference>
<name>A0A484NX44_9ZZZZ</name>
<gene>
    <name evidence="1" type="ORF">AMP9_0645</name>
</gene>